<keyword evidence="2" id="KW-0732">Signal</keyword>
<evidence type="ECO:0000256" key="1">
    <source>
        <dbReference type="PROSITE-ProRule" id="PRU00076"/>
    </source>
</evidence>
<comment type="caution">
    <text evidence="1">Lacks conserved residue(s) required for the propagation of feature annotation.</text>
</comment>
<feature type="signal peptide" evidence="2">
    <location>
        <begin position="1"/>
        <end position="18"/>
    </location>
</feature>
<evidence type="ECO:0000313" key="5">
    <source>
        <dbReference type="Proteomes" id="UP000494206"/>
    </source>
</evidence>
<dbReference type="OrthoDB" id="5985519at2759"/>
<feature type="chain" id="PRO_5035825119" description="EGF-like domain-containing protein" evidence="2">
    <location>
        <begin position="19"/>
        <end position="376"/>
    </location>
</feature>
<dbReference type="Proteomes" id="UP000494206">
    <property type="component" value="Unassembled WGS sequence"/>
</dbReference>
<gene>
    <name evidence="4" type="ORF">CBOVIS_LOCUS8132</name>
</gene>
<dbReference type="AlphaFoldDB" id="A0A8S1EXB3"/>
<sequence length="376" mass="43161">MFLINTLISSLLIVAIVCEEKEDDEEILLKNILSFNDDYLADIRDEYSRIVFDGKEDDLSIKIGILAMYFRVYKKVVQWGTDGKGFEHLYPVPLYDFDFDVAALCKIGLVKCIESILYQINSTAPWILQNSVSLEELALAKIIDNQRIGLEISASQVLCALTNSRIASFEYIPYCNYRVEQTEFGPKKWHGKSFFREKLIDEFVGGPFQCATESFCPDPCCLKVPEIVRKSTTYKPLCALNTCREPGSSISYALCVYAEPHILILARNFENDYLFNLRQNKFNISCGCEEESMIYRPDIGECVHHNPCNKISLCRENFQECVNIHSGKGYKCVCQLGYRMTKNKECVPLEISIPQYFGHAYSQEMEKDTESSWLFL</sequence>
<evidence type="ECO:0000259" key="3">
    <source>
        <dbReference type="PROSITE" id="PS50026"/>
    </source>
</evidence>
<keyword evidence="1" id="KW-0245">EGF-like domain</keyword>
<dbReference type="CDD" id="cd00054">
    <property type="entry name" value="EGF_CA"/>
    <property type="match status" value="1"/>
</dbReference>
<name>A0A8S1EXB3_9PELO</name>
<reference evidence="4 5" key="1">
    <citation type="submission" date="2020-04" db="EMBL/GenBank/DDBJ databases">
        <authorList>
            <person name="Laetsch R D."/>
            <person name="Stevens L."/>
            <person name="Kumar S."/>
            <person name="Blaxter L. M."/>
        </authorList>
    </citation>
    <scope>NUCLEOTIDE SEQUENCE [LARGE SCALE GENOMIC DNA]</scope>
</reference>
<evidence type="ECO:0000256" key="2">
    <source>
        <dbReference type="SAM" id="SignalP"/>
    </source>
</evidence>
<protein>
    <recommendedName>
        <fullName evidence="3">EGF-like domain-containing protein</fullName>
    </recommendedName>
</protein>
<organism evidence="4 5">
    <name type="scientific">Caenorhabditis bovis</name>
    <dbReference type="NCBI Taxonomy" id="2654633"/>
    <lineage>
        <taxon>Eukaryota</taxon>
        <taxon>Metazoa</taxon>
        <taxon>Ecdysozoa</taxon>
        <taxon>Nematoda</taxon>
        <taxon>Chromadorea</taxon>
        <taxon>Rhabditida</taxon>
        <taxon>Rhabditina</taxon>
        <taxon>Rhabditomorpha</taxon>
        <taxon>Rhabditoidea</taxon>
        <taxon>Rhabditidae</taxon>
        <taxon>Peloderinae</taxon>
        <taxon>Caenorhabditis</taxon>
    </lineage>
</organism>
<accession>A0A8S1EXB3</accession>
<dbReference type="PROSITE" id="PS50026">
    <property type="entry name" value="EGF_3"/>
    <property type="match status" value="1"/>
</dbReference>
<comment type="caution">
    <text evidence="4">The sequence shown here is derived from an EMBL/GenBank/DDBJ whole genome shotgun (WGS) entry which is preliminary data.</text>
</comment>
<feature type="domain" description="EGF-like" evidence="3">
    <location>
        <begin position="304"/>
        <end position="347"/>
    </location>
</feature>
<dbReference type="InterPro" id="IPR000742">
    <property type="entry name" value="EGF"/>
</dbReference>
<evidence type="ECO:0000313" key="4">
    <source>
        <dbReference type="EMBL" id="CAB3406001.1"/>
    </source>
</evidence>
<dbReference type="Gene3D" id="2.10.25.10">
    <property type="entry name" value="Laminin"/>
    <property type="match status" value="1"/>
</dbReference>
<keyword evidence="5" id="KW-1185">Reference proteome</keyword>
<dbReference type="EMBL" id="CADEPM010000005">
    <property type="protein sequence ID" value="CAB3406001.1"/>
    <property type="molecule type" value="Genomic_DNA"/>
</dbReference>
<proteinExistence type="predicted"/>
<dbReference type="PROSITE" id="PS01186">
    <property type="entry name" value="EGF_2"/>
    <property type="match status" value="1"/>
</dbReference>